<dbReference type="EMBL" id="AAGVNP010000008">
    <property type="protein sequence ID" value="EBS4544792.1"/>
    <property type="molecule type" value="Genomic_DNA"/>
</dbReference>
<evidence type="ECO:0000313" key="1">
    <source>
        <dbReference type="EMBL" id="EBS4544792.1"/>
    </source>
</evidence>
<name>A0A5U9VG18_SALNE</name>
<proteinExistence type="predicted"/>
<protein>
    <submittedName>
        <fullName evidence="1">Uncharacterized protein</fullName>
    </submittedName>
</protein>
<sequence>MSDIKRYEIIYEHCSMYGKFIVEINTDDCYFSHLMRLYEFCNDGEKKFVLPNQDDFSLADEEDFQLKLVALTLKALARKTFELMINNGWGLRDLINYLEDNGCYLGRNAGIEIIDVPLIGLCACRVQVNEIQPCAVN</sequence>
<gene>
    <name evidence="1" type="ORF">DQK32_02585</name>
</gene>
<comment type="caution">
    <text evidence="1">The sequence shown here is derived from an EMBL/GenBank/DDBJ whole genome shotgun (WGS) entry which is preliminary data.</text>
</comment>
<accession>A0A5U9VG18</accession>
<dbReference type="Proteomes" id="UP000839885">
    <property type="component" value="Unassembled WGS sequence"/>
</dbReference>
<reference evidence="1" key="1">
    <citation type="submission" date="2018-06" db="EMBL/GenBank/DDBJ databases">
        <authorList>
            <person name="Ashton P.M."/>
            <person name="Dallman T."/>
            <person name="Nair S."/>
            <person name="De Pinna E."/>
            <person name="Peters T."/>
            <person name="Grant K."/>
        </authorList>
    </citation>
    <scope>NUCLEOTIDE SEQUENCE [LARGE SCALE GENOMIC DNA]</scope>
    <source>
        <strain evidence="1">160804</strain>
    </source>
</reference>
<organism evidence="1">
    <name type="scientific">Salmonella newport</name>
    <dbReference type="NCBI Taxonomy" id="108619"/>
    <lineage>
        <taxon>Bacteria</taxon>
        <taxon>Pseudomonadati</taxon>
        <taxon>Pseudomonadota</taxon>
        <taxon>Gammaproteobacteria</taxon>
        <taxon>Enterobacterales</taxon>
        <taxon>Enterobacteriaceae</taxon>
        <taxon>Salmonella</taxon>
    </lineage>
</organism>
<dbReference type="AlphaFoldDB" id="A0A5U9VG18"/>